<sequence>MGTEERKAREKERRRNNIIDAAEKVIFAKGLDQATMEEIAEEAELSKGTLYLYFKNKNELYMAITQRGSEILNRRFAKIFTGDHTGIELIRLMGDTYLDFVRNNPDYFNAFIYYESLKDAEELENSEMAQTCENNMREAMNYMVRCLQIGMQDGTIDDSYDPKELAILVWASTRGITNIHHMKKTGHHFQMLNEMEINTDSLFENFLNLIGTGMATEKGRKKKMTDGHLLKHTEE</sequence>
<dbReference type="InterPro" id="IPR023772">
    <property type="entry name" value="DNA-bd_HTH_TetR-type_CS"/>
</dbReference>
<dbReference type="RefSeq" id="WP_165138388.1">
    <property type="nucleotide sequence ID" value="NZ_JAALLT010000001.1"/>
</dbReference>
<dbReference type="Gene3D" id="1.10.357.10">
    <property type="entry name" value="Tetracycline Repressor, domain 2"/>
    <property type="match status" value="1"/>
</dbReference>
<comment type="caution">
    <text evidence="6">The sequence shown here is derived from an EMBL/GenBank/DDBJ whole genome shotgun (WGS) entry which is preliminary data.</text>
</comment>
<dbReference type="InterPro" id="IPR001647">
    <property type="entry name" value="HTH_TetR"/>
</dbReference>
<dbReference type="Gene3D" id="1.10.10.60">
    <property type="entry name" value="Homeodomain-like"/>
    <property type="match status" value="1"/>
</dbReference>
<accession>A0A6M1ST16</accession>
<dbReference type="SUPFAM" id="SSF46689">
    <property type="entry name" value="Homeodomain-like"/>
    <property type="match status" value="1"/>
</dbReference>
<organism evidence="6 7">
    <name type="scientific">Halalkalibaculum roseum</name>
    <dbReference type="NCBI Taxonomy" id="2709311"/>
    <lineage>
        <taxon>Bacteria</taxon>
        <taxon>Pseudomonadati</taxon>
        <taxon>Balneolota</taxon>
        <taxon>Balneolia</taxon>
        <taxon>Balneolales</taxon>
        <taxon>Balneolaceae</taxon>
        <taxon>Halalkalibaculum</taxon>
    </lineage>
</organism>
<dbReference type="GO" id="GO:0000976">
    <property type="term" value="F:transcription cis-regulatory region binding"/>
    <property type="evidence" value="ECO:0007669"/>
    <property type="project" value="TreeGrafter"/>
</dbReference>
<dbReference type="InterPro" id="IPR036271">
    <property type="entry name" value="Tet_transcr_reg_TetR-rel_C_sf"/>
</dbReference>
<feature type="DNA-binding region" description="H-T-H motif" evidence="4">
    <location>
        <begin position="35"/>
        <end position="54"/>
    </location>
</feature>
<dbReference type="AlphaFoldDB" id="A0A6M1ST16"/>
<dbReference type="SUPFAM" id="SSF48498">
    <property type="entry name" value="Tetracyclin repressor-like, C-terminal domain"/>
    <property type="match status" value="1"/>
</dbReference>
<keyword evidence="3" id="KW-0804">Transcription</keyword>
<evidence type="ECO:0000256" key="4">
    <source>
        <dbReference type="PROSITE-ProRule" id="PRU00335"/>
    </source>
</evidence>
<name>A0A6M1ST16_9BACT</name>
<proteinExistence type="predicted"/>
<evidence type="ECO:0000313" key="6">
    <source>
        <dbReference type="EMBL" id="NGP75248.1"/>
    </source>
</evidence>
<keyword evidence="1" id="KW-0805">Transcription regulation</keyword>
<evidence type="ECO:0000256" key="1">
    <source>
        <dbReference type="ARBA" id="ARBA00023015"/>
    </source>
</evidence>
<evidence type="ECO:0000313" key="7">
    <source>
        <dbReference type="Proteomes" id="UP000473278"/>
    </source>
</evidence>
<dbReference type="PRINTS" id="PR00455">
    <property type="entry name" value="HTHTETR"/>
</dbReference>
<dbReference type="Pfam" id="PF00440">
    <property type="entry name" value="TetR_N"/>
    <property type="match status" value="1"/>
</dbReference>
<dbReference type="EMBL" id="JAALLT010000001">
    <property type="protein sequence ID" value="NGP75248.1"/>
    <property type="molecule type" value="Genomic_DNA"/>
</dbReference>
<dbReference type="InterPro" id="IPR050109">
    <property type="entry name" value="HTH-type_TetR-like_transc_reg"/>
</dbReference>
<dbReference type="GO" id="GO:0003700">
    <property type="term" value="F:DNA-binding transcription factor activity"/>
    <property type="evidence" value="ECO:0007669"/>
    <property type="project" value="TreeGrafter"/>
</dbReference>
<dbReference type="Proteomes" id="UP000473278">
    <property type="component" value="Unassembled WGS sequence"/>
</dbReference>
<dbReference type="InterPro" id="IPR009057">
    <property type="entry name" value="Homeodomain-like_sf"/>
</dbReference>
<dbReference type="PANTHER" id="PTHR30055">
    <property type="entry name" value="HTH-TYPE TRANSCRIPTIONAL REGULATOR RUTR"/>
    <property type="match status" value="1"/>
</dbReference>
<dbReference type="PANTHER" id="PTHR30055:SF234">
    <property type="entry name" value="HTH-TYPE TRANSCRIPTIONAL REGULATOR BETI"/>
    <property type="match status" value="1"/>
</dbReference>
<feature type="domain" description="HTH tetR-type" evidence="5">
    <location>
        <begin position="12"/>
        <end position="72"/>
    </location>
</feature>
<keyword evidence="2 4" id="KW-0238">DNA-binding</keyword>
<keyword evidence="7" id="KW-1185">Reference proteome</keyword>
<evidence type="ECO:0000256" key="3">
    <source>
        <dbReference type="ARBA" id="ARBA00023163"/>
    </source>
</evidence>
<dbReference type="PROSITE" id="PS50977">
    <property type="entry name" value="HTH_TETR_2"/>
    <property type="match status" value="1"/>
</dbReference>
<protein>
    <submittedName>
        <fullName evidence="6">TetR/AcrR family transcriptional regulator</fullName>
    </submittedName>
</protein>
<evidence type="ECO:0000259" key="5">
    <source>
        <dbReference type="PROSITE" id="PS50977"/>
    </source>
</evidence>
<evidence type="ECO:0000256" key="2">
    <source>
        <dbReference type="ARBA" id="ARBA00023125"/>
    </source>
</evidence>
<dbReference type="PROSITE" id="PS01081">
    <property type="entry name" value="HTH_TETR_1"/>
    <property type="match status" value="1"/>
</dbReference>
<gene>
    <name evidence="6" type="ORF">G3570_01275</name>
</gene>
<reference evidence="6 7" key="1">
    <citation type="submission" date="2020-02" db="EMBL/GenBank/DDBJ databases">
        <title>Balneolaceae bacterium YR4-1, complete genome.</title>
        <authorList>
            <person name="Li Y."/>
            <person name="Wu S."/>
        </authorList>
    </citation>
    <scope>NUCLEOTIDE SEQUENCE [LARGE SCALE GENOMIC DNA]</scope>
    <source>
        <strain evidence="6 7">YR4-1</strain>
    </source>
</reference>